<dbReference type="Gramene" id="TraesCS2A02G540500.1">
    <property type="protein sequence ID" value="TraesCS2A02G540500.1.cds1"/>
    <property type="gene ID" value="TraesCS2A02G540500"/>
</dbReference>
<keyword evidence="3" id="KW-0268">Exocytosis</keyword>
<dbReference type="Proteomes" id="UP000019116">
    <property type="component" value="Chromosome 2A"/>
</dbReference>
<dbReference type="InterPro" id="IPR016159">
    <property type="entry name" value="Cullin_repeat-like_dom_sf"/>
</dbReference>
<comment type="function">
    <text evidence="3">Component of the exocyst complex.</text>
</comment>
<dbReference type="PANTHER" id="PTHR12542:SF155">
    <property type="entry name" value="EXOCYST SUBUNIT EXO70 FAMILY PROTEIN"/>
    <property type="match status" value="1"/>
</dbReference>
<feature type="domain" description="Exocyst complex subunit Exo70 C-terminal" evidence="5">
    <location>
        <begin position="205"/>
        <end position="507"/>
    </location>
</feature>
<dbReference type="EnsemblPlants" id="TraesCS2A02G540500.1">
    <property type="protein sequence ID" value="TraesCS2A02G540500.1.cds1"/>
    <property type="gene ID" value="TraesCS2A02G540500"/>
</dbReference>
<dbReference type="AlphaFoldDB" id="A0A3B6B7Y8"/>
<feature type="region of interest" description="Disordered" evidence="4">
    <location>
        <begin position="1"/>
        <end position="36"/>
    </location>
</feature>
<accession>A0A3B6B7Y8</accession>
<dbReference type="SUPFAM" id="SSF74788">
    <property type="entry name" value="Cullin repeat-like"/>
    <property type="match status" value="1"/>
</dbReference>
<dbReference type="GO" id="GO:0000145">
    <property type="term" value="C:exocyst"/>
    <property type="evidence" value="ECO:0000318"/>
    <property type="project" value="GO_Central"/>
</dbReference>
<dbReference type="Gramene" id="TraesNOR2A03G00810350.1">
    <property type="protein sequence ID" value="TraesNOR2A03G00810350.1.CDS1"/>
    <property type="gene ID" value="TraesNOR2A03G00810350"/>
</dbReference>
<dbReference type="InterPro" id="IPR004140">
    <property type="entry name" value="Exo70"/>
</dbReference>
<evidence type="ECO:0000256" key="3">
    <source>
        <dbReference type="RuleBase" id="RU365026"/>
    </source>
</evidence>
<protein>
    <recommendedName>
        <fullName evidence="3">Exocyst subunit Exo70 family protein</fullName>
    </recommendedName>
</protein>
<dbReference type="OMA" id="IYHWNIF"/>
<dbReference type="InterPro" id="IPR046364">
    <property type="entry name" value="Exo70_C"/>
</dbReference>
<dbReference type="Gene3D" id="1.20.1280.170">
    <property type="entry name" value="Exocyst complex component Exo70"/>
    <property type="match status" value="1"/>
</dbReference>
<dbReference type="GO" id="GO:0005546">
    <property type="term" value="F:phosphatidylinositol-4,5-bisphosphate binding"/>
    <property type="evidence" value="ECO:0007669"/>
    <property type="project" value="InterPro"/>
</dbReference>
<dbReference type="OrthoDB" id="696543at2759"/>
<keyword evidence="2 3" id="KW-0813">Transport</keyword>
<dbReference type="Pfam" id="PF03081">
    <property type="entry name" value="Exo70_C"/>
    <property type="match status" value="1"/>
</dbReference>
<dbReference type="Gramene" id="TraesCS2A03G1247000.1">
    <property type="protein sequence ID" value="TraesCS2A03G1247000.1.CDS1"/>
    <property type="gene ID" value="TraesCS2A03G1247000"/>
</dbReference>
<evidence type="ECO:0000313" key="6">
    <source>
        <dbReference type="EnsemblPlants" id="TraesCS2A02G540500.1.cds1"/>
    </source>
</evidence>
<dbReference type="GO" id="GO:0015031">
    <property type="term" value="P:protein transport"/>
    <property type="evidence" value="ECO:0007669"/>
    <property type="project" value="UniProtKB-KW"/>
</dbReference>
<proteinExistence type="inferred from homology"/>
<dbReference type="GO" id="GO:0006887">
    <property type="term" value="P:exocytosis"/>
    <property type="evidence" value="ECO:0000318"/>
    <property type="project" value="GO_Central"/>
</dbReference>
<name>A0A3B6B7Y8_WHEAT</name>
<comment type="similarity">
    <text evidence="1 3">Belongs to the EXO70 family.</text>
</comment>
<sequence length="513" mass="57698">MAEQLASVPEESATATGFTAPNPQPPRNTYRDRIRKVPVSGAPKKWTLVPLSQSGHKGSSYSSSGASNSCPSNNSDSSCRTVPVFAPLADNDELMRIARQMFSDGYTRHMVQAFDDTSSAPAFKYGGVPDHALENWFLELDVDWVLQIHDKHDLRRLLQDKPASTLQDLVERWIRALTVIVTSITELVLAFHGTPAAARFGKASITEMFVFVDTIIPLLKAEKLHVVLDMFICVSGASFMFTPAMISPEVQNMFSEIGSSLEKEGNKLSEAISSTMGEMRALIEDDESWEVEIKRGGCEVHTNTRFIIDCVVLMRKAQASTENSTGNHNTGNLRDLIDDTIDYLKGLLLTKSKLCSDPSHRYLFLLNNLYFLSQVSEPSLSLDIELCPGNIEIELTPECEKYMDMYLDVSWRRVKSCMPEPGLCLALIYHWNIFSLPSLDKFHSAFRKTYHAHKFWKVPDPRLRSLLRKTIAKTVIPDYHDYLKERPELEKHISGGSNSPNALEQLLEELFEG</sequence>
<dbReference type="STRING" id="4565.A0A3B6B7Y8"/>
<dbReference type="SMR" id="A0A3B6B7Y8"/>
<keyword evidence="3" id="KW-0653">Protein transport</keyword>
<evidence type="ECO:0000256" key="2">
    <source>
        <dbReference type="ARBA" id="ARBA00022448"/>
    </source>
</evidence>
<dbReference type="PANTHER" id="PTHR12542">
    <property type="entry name" value="EXOCYST COMPLEX PROTEIN EXO70"/>
    <property type="match status" value="1"/>
</dbReference>
<feature type="compositionally biased region" description="Low complexity" evidence="4">
    <location>
        <begin position="52"/>
        <end position="78"/>
    </location>
</feature>
<evidence type="ECO:0000313" key="7">
    <source>
        <dbReference type="Proteomes" id="UP000019116"/>
    </source>
</evidence>
<evidence type="ECO:0000256" key="4">
    <source>
        <dbReference type="SAM" id="MobiDB-lite"/>
    </source>
</evidence>
<evidence type="ECO:0000259" key="5">
    <source>
        <dbReference type="Pfam" id="PF03081"/>
    </source>
</evidence>
<organism evidence="6">
    <name type="scientific">Triticum aestivum</name>
    <name type="common">Wheat</name>
    <dbReference type="NCBI Taxonomy" id="4565"/>
    <lineage>
        <taxon>Eukaryota</taxon>
        <taxon>Viridiplantae</taxon>
        <taxon>Streptophyta</taxon>
        <taxon>Embryophyta</taxon>
        <taxon>Tracheophyta</taxon>
        <taxon>Spermatophyta</taxon>
        <taxon>Magnoliopsida</taxon>
        <taxon>Liliopsida</taxon>
        <taxon>Poales</taxon>
        <taxon>Poaceae</taxon>
        <taxon>BOP clade</taxon>
        <taxon>Pooideae</taxon>
        <taxon>Triticodae</taxon>
        <taxon>Triticeae</taxon>
        <taxon>Triticinae</taxon>
        <taxon>Triticum</taxon>
    </lineage>
</organism>
<reference evidence="6" key="2">
    <citation type="submission" date="2018-10" db="UniProtKB">
        <authorList>
            <consortium name="EnsemblPlants"/>
        </authorList>
    </citation>
    <scope>IDENTIFICATION</scope>
</reference>
<reference evidence="6" key="1">
    <citation type="submission" date="2018-08" db="EMBL/GenBank/DDBJ databases">
        <authorList>
            <person name="Rossello M."/>
        </authorList>
    </citation>
    <scope>NUCLEOTIDE SEQUENCE [LARGE SCALE GENOMIC DNA]</scope>
    <source>
        <strain evidence="6">cv. Chinese Spring</strain>
    </source>
</reference>
<evidence type="ECO:0000256" key="1">
    <source>
        <dbReference type="ARBA" id="ARBA00006756"/>
    </source>
</evidence>
<keyword evidence="7" id="KW-1185">Reference proteome</keyword>
<feature type="region of interest" description="Disordered" evidence="4">
    <location>
        <begin position="48"/>
        <end position="78"/>
    </location>
</feature>